<dbReference type="OrthoDB" id="3450125at2759"/>
<evidence type="ECO:0000313" key="2">
    <source>
        <dbReference type="EMBL" id="PBK84466.1"/>
    </source>
</evidence>
<gene>
    <name evidence="2" type="ORF">ARMGADRAFT_1037180</name>
</gene>
<feature type="region of interest" description="Disordered" evidence="1">
    <location>
        <begin position="1"/>
        <end position="20"/>
    </location>
</feature>
<evidence type="ECO:0000313" key="3">
    <source>
        <dbReference type="Proteomes" id="UP000217790"/>
    </source>
</evidence>
<dbReference type="InParanoid" id="A0A2H3DAF3"/>
<dbReference type="AlphaFoldDB" id="A0A2H3DAF3"/>
<proteinExistence type="predicted"/>
<accession>A0A2H3DAF3</accession>
<feature type="compositionally biased region" description="Polar residues" evidence="1">
    <location>
        <begin position="1"/>
        <end position="18"/>
    </location>
</feature>
<sequence length="177" mass="19461">MSISQTGNHVGSPPSTSVRIRVPDPVNGRRIVIEGRDPGLPEVWILDRHKKINKQKTSTIYLLVTDISQEDGICVSPNPEFHGQKGLDPAHCDMVLVRDMYGSGLEEDDMVKIWSTTDYEHTDAQLNIGDSAVSSEEGLHGTNDIGEFGGVHVDSFDTPYAFSVTTCLSAFHHDLLE</sequence>
<protein>
    <submittedName>
        <fullName evidence="2">Uncharacterized protein</fullName>
    </submittedName>
</protein>
<keyword evidence="3" id="KW-1185">Reference proteome</keyword>
<organism evidence="2 3">
    <name type="scientific">Armillaria gallica</name>
    <name type="common">Bulbous honey fungus</name>
    <name type="synonym">Armillaria bulbosa</name>
    <dbReference type="NCBI Taxonomy" id="47427"/>
    <lineage>
        <taxon>Eukaryota</taxon>
        <taxon>Fungi</taxon>
        <taxon>Dikarya</taxon>
        <taxon>Basidiomycota</taxon>
        <taxon>Agaricomycotina</taxon>
        <taxon>Agaricomycetes</taxon>
        <taxon>Agaricomycetidae</taxon>
        <taxon>Agaricales</taxon>
        <taxon>Marasmiineae</taxon>
        <taxon>Physalacriaceae</taxon>
        <taxon>Armillaria</taxon>
    </lineage>
</organism>
<reference evidence="3" key="1">
    <citation type="journal article" date="2017" name="Nat. Ecol. Evol.">
        <title>Genome expansion and lineage-specific genetic innovations in the forest pathogenic fungi Armillaria.</title>
        <authorList>
            <person name="Sipos G."/>
            <person name="Prasanna A.N."/>
            <person name="Walter M.C."/>
            <person name="O'Connor E."/>
            <person name="Balint B."/>
            <person name="Krizsan K."/>
            <person name="Kiss B."/>
            <person name="Hess J."/>
            <person name="Varga T."/>
            <person name="Slot J."/>
            <person name="Riley R."/>
            <person name="Boka B."/>
            <person name="Rigling D."/>
            <person name="Barry K."/>
            <person name="Lee J."/>
            <person name="Mihaltcheva S."/>
            <person name="LaButti K."/>
            <person name="Lipzen A."/>
            <person name="Waldron R."/>
            <person name="Moloney N.M."/>
            <person name="Sperisen C."/>
            <person name="Kredics L."/>
            <person name="Vagvoelgyi C."/>
            <person name="Patrignani A."/>
            <person name="Fitzpatrick D."/>
            <person name="Nagy I."/>
            <person name="Doyle S."/>
            <person name="Anderson J.B."/>
            <person name="Grigoriev I.V."/>
            <person name="Gueldener U."/>
            <person name="Muensterkoetter M."/>
            <person name="Nagy L.G."/>
        </authorList>
    </citation>
    <scope>NUCLEOTIDE SEQUENCE [LARGE SCALE GENOMIC DNA]</scope>
    <source>
        <strain evidence="3">Ar21-2</strain>
    </source>
</reference>
<dbReference type="EMBL" id="KZ293698">
    <property type="protein sequence ID" value="PBK84466.1"/>
    <property type="molecule type" value="Genomic_DNA"/>
</dbReference>
<dbReference type="Proteomes" id="UP000217790">
    <property type="component" value="Unassembled WGS sequence"/>
</dbReference>
<name>A0A2H3DAF3_ARMGA</name>
<evidence type="ECO:0000256" key="1">
    <source>
        <dbReference type="SAM" id="MobiDB-lite"/>
    </source>
</evidence>